<dbReference type="GO" id="GO:0005634">
    <property type="term" value="C:nucleus"/>
    <property type="evidence" value="ECO:0007669"/>
    <property type="project" value="UniProtKB-SubCell"/>
</dbReference>
<keyword evidence="8 13" id="KW-0418">Kinase</keyword>
<dbReference type="PANTHER" id="PTHR10584:SF166">
    <property type="entry name" value="RIBOKINASE"/>
    <property type="match status" value="1"/>
</dbReference>
<dbReference type="InterPro" id="IPR029056">
    <property type="entry name" value="Ribokinase-like"/>
</dbReference>
<dbReference type="AlphaFoldDB" id="A0A6L2PMP1"/>
<evidence type="ECO:0000256" key="5">
    <source>
        <dbReference type="ARBA" id="ARBA00022679"/>
    </source>
</evidence>
<comment type="cofactor">
    <cofactor evidence="13">
        <name>Mg(2+)</name>
        <dbReference type="ChEBI" id="CHEBI:18420"/>
    </cofactor>
    <text evidence="13">Requires a divalent cation, most likely magnesium in vivo, as an electrophilic catalyst to aid phosphoryl group transfer. It is the chelate of the metal and the nucleotide that is the actual substrate.</text>
</comment>
<feature type="active site" description="Proton acceptor" evidence="13">
    <location>
        <position position="275"/>
    </location>
</feature>
<evidence type="ECO:0000256" key="11">
    <source>
        <dbReference type="ARBA" id="ARBA00022958"/>
    </source>
</evidence>
<comment type="caution">
    <text evidence="13">Lacks conserved residue(s) required for the propagation of feature annotation.</text>
</comment>
<evidence type="ECO:0000256" key="4">
    <source>
        <dbReference type="ARBA" id="ARBA00022490"/>
    </source>
</evidence>
<evidence type="ECO:0000256" key="6">
    <source>
        <dbReference type="ARBA" id="ARBA00022723"/>
    </source>
</evidence>
<feature type="binding site" evidence="13">
    <location>
        <position position="316"/>
    </location>
    <ligand>
        <name>K(+)</name>
        <dbReference type="ChEBI" id="CHEBI:29103"/>
    </ligand>
</feature>
<keyword evidence="6 13" id="KW-0479">Metal-binding</keyword>
<dbReference type="FunFam" id="3.40.1190.20:FF:000010">
    <property type="entry name" value="Ribokinase"/>
    <property type="match status" value="1"/>
</dbReference>
<name>A0A6L2PMP1_COPFO</name>
<evidence type="ECO:0000256" key="3">
    <source>
        <dbReference type="ARBA" id="ARBA00016943"/>
    </source>
</evidence>
<dbReference type="Gene3D" id="3.40.1190.20">
    <property type="match status" value="1"/>
</dbReference>
<dbReference type="PROSITE" id="PS00584">
    <property type="entry name" value="PFKB_KINASES_2"/>
    <property type="match status" value="1"/>
</dbReference>
<keyword evidence="12 13" id="KW-0119">Carbohydrate metabolism</keyword>
<feature type="binding site" evidence="13">
    <location>
        <position position="262"/>
    </location>
    <ligand>
        <name>ATP</name>
        <dbReference type="ChEBI" id="CHEBI:30616"/>
    </ligand>
</feature>
<keyword evidence="7 13" id="KW-0547">Nucleotide-binding</keyword>
<comment type="catalytic activity">
    <reaction evidence="13">
        <text>D-ribose + ATP = D-ribose 5-phosphate + ADP + H(+)</text>
        <dbReference type="Rhea" id="RHEA:13697"/>
        <dbReference type="ChEBI" id="CHEBI:15378"/>
        <dbReference type="ChEBI" id="CHEBI:30616"/>
        <dbReference type="ChEBI" id="CHEBI:47013"/>
        <dbReference type="ChEBI" id="CHEBI:78346"/>
        <dbReference type="ChEBI" id="CHEBI:456216"/>
        <dbReference type="EC" id="2.7.1.15"/>
    </reaction>
</comment>
<proteinExistence type="inferred from homology"/>
<comment type="activity regulation">
    <text evidence="13">Activated by a monovalent cation that binds near, but not in, the active site. The most likely occupant of the site in vivo is potassium. Ion binding induces a conformational change that may alter substrate affinity.</text>
</comment>
<feature type="binding site" evidence="13">
    <location>
        <position position="269"/>
    </location>
    <ligand>
        <name>K(+)</name>
        <dbReference type="ChEBI" id="CHEBI:29103"/>
    </ligand>
</feature>
<evidence type="ECO:0000256" key="8">
    <source>
        <dbReference type="ARBA" id="ARBA00022777"/>
    </source>
</evidence>
<gene>
    <name evidence="15" type="ORF">Cfor_10338</name>
</gene>
<dbReference type="Proteomes" id="UP000502823">
    <property type="component" value="Unassembled WGS sequence"/>
</dbReference>
<feature type="binding site" evidence="13">
    <location>
        <begin position="59"/>
        <end position="63"/>
    </location>
    <ligand>
        <name>substrate</name>
    </ligand>
</feature>
<keyword evidence="9 13" id="KW-0067">ATP-binding</keyword>
<dbReference type="FunCoup" id="A0A6L2PMP1">
    <property type="interactions" value="614"/>
</dbReference>
<feature type="binding site" evidence="13">
    <location>
        <position position="275"/>
    </location>
    <ligand>
        <name>substrate</name>
    </ligand>
</feature>
<dbReference type="GO" id="GO:0005829">
    <property type="term" value="C:cytosol"/>
    <property type="evidence" value="ECO:0007669"/>
    <property type="project" value="TreeGrafter"/>
</dbReference>
<evidence type="ECO:0000256" key="1">
    <source>
        <dbReference type="ARBA" id="ARBA00005380"/>
    </source>
</evidence>
<comment type="function">
    <text evidence="13">Catalyzes the phosphorylation of ribose at O-5 in a reaction requiring ATP and magnesium. The resulting D-ribose-5-phosphate can then be used either for sythesis of nucleotides, histidine, and tryptophan, or as a component of the pentose phosphate pathway.</text>
</comment>
<comment type="similarity">
    <text evidence="13">Belongs to the carbohydrate kinase PfkB family. Ribokinase subfamily.</text>
</comment>
<evidence type="ECO:0000259" key="14">
    <source>
        <dbReference type="Pfam" id="PF00294"/>
    </source>
</evidence>
<keyword evidence="11 13" id="KW-0630">Potassium</keyword>
<feature type="binding site" evidence="13">
    <location>
        <position position="310"/>
    </location>
    <ligand>
        <name>K(+)</name>
        <dbReference type="ChEBI" id="CHEBI:29103"/>
    </ligand>
</feature>
<evidence type="ECO:0000256" key="12">
    <source>
        <dbReference type="ARBA" id="ARBA00023277"/>
    </source>
</evidence>
<keyword evidence="5 13" id="KW-0808">Transferase</keyword>
<dbReference type="GO" id="GO:0004747">
    <property type="term" value="F:ribokinase activity"/>
    <property type="evidence" value="ECO:0007669"/>
    <property type="project" value="UniProtKB-UniRule"/>
</dbReference>
<feature type="binding site" evidence="13">
    <location>
        <position position="312"/>
    </location>
    <ligand>
        <name>K(+)</name>
        <dbReference type="ChEBI" id="CHEBI:29103"/>
    </ligand>
</feature>
<protein>
    <recommendedName>
        <fullName evidence="3 13">Ribokinase</fullName>
        <shortName evidence="13">RK</shortName>
        <ecNumber evidence="2 13">2.7.1.15</ecNumber>
    </recommendedName>
</protein>
<comment type="caution">
    <text evidence="15">The sequence shown here is derived from an EMBL/GenBank/DDBJ whole genome shotgun (WGS) entry which is preliminary data.</text>
</comment>
<evidence type="ECO:0000256" key="7">
    <source>
        <dbReference type="ARBA" id="ARBA00022741"/>
    </source>
</evidence>
<evidence type="ECO:0000256" key="2">
    <source>
        <dbReference type="ARBA" id="ARBA00012035"/>
    </source>
</evidence>
<feature type="domain" description="Carbohydrate kinase PfkB" evidence="14">
    <location>
        <begin position="40"/>
        <end position="319"/>
    </location>
</feature>
<comment type="similarity">
    <text evidence="1">Belongs to the carbohydrate kinase pfkB family.</text>
</comment>
<keyword evidence="4 13" id="KW-0963">Cytoplasm</keyword>
<organism evidence="15 16">
    <name type="scientific">Coptotermes formosanus</name>
    <name type="common">Formosan subterranean termite</name>
    <dbReference type="NCBI Taxonomy" id="36987"/>
    <lineage>
        <taxon>Eukaryota</taxon>
        <taxon>Metazoa</taxon>
        <taxon>Ecdysozoa</taxon>
        <taxon>Arthropoda</taxon>
        <taxon>Hexapoda</taxon>
        <taxon>Insecta</taxon>
        <taxon>Pterygota</taxon>
        <taxon>Neoptera</taxon>
        <taxon>Polyneoptera</taxon>
        <taxon>Dictyoptera</taxon>
        <taxon>Blattodea</taxon>
        <taxon>Blattoidea</taxon>
        <taxon>Termitoidae</taxon>
        <taxon>Rhinotermitidae</taxon>
        <taxon>Coptotermes</taxon>
    </lineage>
</organism>
<feature type="binding site" evidence="13">
    <location>
        <position position="307"/>
    </location>
    <ligand>
        <name>K(+)</name>
        <dbReference type="ChEBI" id="CHEBI:29103"/>
    </ligand>
</feature>
<dbReference type="GO" id="GO:0019303">
    <property type="term" value="P:D-ribose catabolic process"/>
    <property type="evidence" value="ECO:0007669"/>
    <property type="project" value="UniProtKB-UniRule"/>
</dbReference>
<dbReference type="NCBIfam" id="TIGR02152">
    <property type="entry name" value="D_ribokin_bact"/>
    <property type="match status" value="1"/>
</dbReference>
<feature type="binding site" evidence="13">
    <location>
        <position position="160"/>
    </location>
    <ligand>
        <name>substrate</name>
    </ligand>
</feature>
<dbReference type="UniPathway" id="UPA00916">
    <property type="reaction ID" value="UER00889"/>
</dbReference>
<evidence type="ECO:0000256" key="9">
    <source>
        <dbReference type="ARBA" id="ARBA00022840"/>
    </source>
</evidence>
<sequence>MVPGGYGSSSRKVIVDEGVCNLCRRVWHGIQKASLTFTQRLPRPGETLHGTEFRKGFGGKGANQCVAAAKLGASTAMVARLGNDSFCQDFLCILKNNKINTDHVHITNGVSSGMAQITVAESGENTIVIVPGANSILSVADVQQASEMIKMANVVVCQFETPVETTIEALKITKEGEGIAIVNAAPAITNLDPLVLKLSDIFCVNESEAESLTGMQVQSVEEAVVAVGKLLDKGCKQVIITLGASGAVFASQDNSVPVHVPTKKVKPIDSTGAGDMFVGGLAFYLAYYPELPMKEIVKRSCEVATVSVQKYGTQTSFPTKDDLPAELFM</sequence>
<dbReference type="PRINTS" id="PR00990">
    <property type="entry name" value="RIBOKINASE"/>
</dbReference>
<evidence type="ECO:0000256" key="13">
    <source>
        <dbReference type="HAMAP-Rule" id="MF_03215"/>
    </source>
</evidence>
<evidence type="ECO:0000256" key="10">
    <source>
        <dbReference type="ARBA" id="ARBA00022842"/>
    </source>
</evidence>
<feature type="binding site" evidence="13">
    <location>
        <position position="205"/>
    </location>
    <ligand>
        <name>ATP</name>
        <dbReference type="ChEBI" id="CHEBI:30616"/>
    </ligand>
</feature>
<dbReference type="InterPro" id="IPR002139">
    <property type="entry name" value="Ribo/fructo_kinase"/>
</dbReference>
<evidence type="ECO:0000313" key="15">
    <source>
        <dbReference type="EMBL" id="GFG32760.1"/>
    </source>
</evidence>
<dbReference type="CDD" id="cd01174">
    <property type="entry name" value="ribokinase"/>
    <property type="match status" value="1"/>
</dbReference>
<feature type="binding site" evidence="13">
    <location>
        <begin position="274"/>
        <end position="275"/>
    </location>
    <ligand>
        <name>ATP</name>
        <dbReference type="ChEBI" id="CHEBI:30616"/>
    </ligand>
</feature>
<accession>A0A6L2PMP1</accession>
<dbReference type="PANTHER" id="PTHR10584">
    <property type="entry name" value="SUGAR KINASE"/>
    <property type="match status" value="1"/>
</dbReference>
<keyword evidence="13" id="KW-0539">Nucleus</keyword>
<dbReference type="EMBL" id="BLKM01011323">
    <property type="protein sequence ID" value="GFG32760.1"/>
    <property type="molecule type" value="Genomic_DNA"/>
</dbReference>
<feature type="binding site" evidence="13">
    <location>
        <begin position="241"/>
        <end position="246"/>
    </location>
    <ligand>
        <name>ATP</name>
        <dbReference type="ChEBI" id="CHEBI:30616"/>
    </ligand>
</feature>
<dbReference type="InterPro" id="IPR011611">
    <property type="entry name" value="PfkB_dom"/>
</dbReference>
<dbReference type="HAMAP" id="MF_01987">
    <property type="entry name" value="Ribokinase"/>
    <property type="match status" value="1"/>
</dbReference>
<comment type="subcellular location">
    <subcellularLocation>
        <location evidence="13">Cytoplasm</location>
    </subcellularLocation>
    <subcellularLocation>
        <location evidence="13">Nucleus</location>
    </subcellularLocation>
</comment>
<dbReference type="GO" id="GO:0005524">
    <property type="term" value="F:ATP binding"/>
    <property type="evidence" value="ECO:0007669"/>
    <property type="project" value="UniProtKB-UniRule"/>
</dbReference>
<dbReference type="InterPro" id="IPR011877">
    <property type="entry name" value="Ribokinase"/>
</dbReference>
<keyword evidence="10 13" id="KW-0460">Magnesium</keyword>
<dbReference type="GO" id="GO:0046872">
    <property type="term" value="F:metal ion binding"/>
    <property type="evidence" value="ECO:0007669"/>
    <property type="project" value="UniProtKB-KW"/>
</dbReference>
<comment type="pathway">
    <text evidence="13">Carbohydrate metabolism; D-ribose degradation; D-ribose 5-phosphate from beta-D-ribopyranose: step 2/2.</text>
</comment>
<dbReference type="InterPro" id="IPR002173">
    <property type="entry name" value="Carboh/pur_kinase_PfkB_CS"/>
</dbReference>
<comment type="subunit">
    <text evidence="13">Homodimer.</text>
</comment>
<dbReference type="EC" id="2.7.1.15" evidence="2 13"/>
<evidence type="ECO:0000313" key="16">
    <source>
        <dbReference type="Proteomes" id="UP000502823"/>
    </source>
</evidence>
<feature type="binding site" evidence="13">
    <location>
        <position position="271"/>
    </location>
    <ligand>
        <name>K(+)</name>
        <dbReference type="ChEBI" id="CHEBI:29103"/>
    </ligand>
</feature>
<keyword evidence="16" id="KW-1185">Reference proteome</keyword>
<dbReference type="SUPFAM" id="SSF53613">
    <property type="entry name" value="Ribokinase-like"/>
    <property type="match status" value="1"/>
</dbReference>
<reference evidence="16" key="1">
    <citation type="submission" date="2020-01" db="EMBL/GenBank/DDBJ databases">
        <title>Draft genome sequence of the Termite Coptotermes fromosanus.</title>
        <authorList>
            <person name="Itakura S."/>
            <person name="Yosikawa Y."/>
            <person name="Umezawa K."/>
        </authorList>
    </citation>
    <scope>NUCLEOTIDE SEQUENCE [LARGE SCALE GENOMIC DNA]</scope>
</reference>
<dbReference type="InParanoid" id="A0A6L2PMP1"/>
<dbReference type="OrthoDB" id="415590at2759"/>
<dbReference type="Pfam" id="PF00294">
    <property type="entry name" value="PfkB"/>
    <property type="match status" value="1"/>
</dbReference>